<dbReference type="InterPro" id="IPR012338">
    <property type="entry name" value="Beta-lactam/transpept-like"/>
</dbReference>
<proteinExistence type="predicted"/>
<dbReference type="PANTHER" id="PTHR43283">
    <property type="entry name" value="BETA-LACTAMASE-RELATED"/>
    <property type="match status" value="1"/>
</dbReference>
<evidence type="ECO:0000259" key="1">
    <source>
        <dbReference type="Pfam" id="PF00144"/>
    </source>
</evidence>
<dbReference type="InterPro" id="IPR050789">
    <property type="entry name" value="Diverse_Enzym_Activities"/>
</dbReference>
<feature type="domain" description="Beta-lactamase-related" evidence="1">
    <location>
        <begin position="65"/>
        <end position="345"/>
    </location>
</feature>
<evidence type="ECO:0000313" key="3">
    <source>
        <dbReference type="Proteomes" id="UP000503462"/>
    </source>
</evidence>
<evidence type="ECO:0000313" key="2">
    <source>
        <dbReference type="EMBL" id="QIW98193.1"/>
    </source>
</evidence>
<name>A0A6H0XTY2_9PEZI</name>
<dbReference type="SUPFAM" id="SSF56601">
    <property type="entry name" value="beta-lactamase/transpeptidase-like"/>
    <property type="match status" value="1"/>
</dbReference>
<gene>
    <name evidence="2" type="ORF">AMS68_003711</name>
</gene>
<dbReference type="Proteomes" id="UP000503462">
    <property type="component" value="Chromosome 2"/>
</dbReference>
<keyword evidence="3" id="KW-1185">Reference proteome</keyword>
<dbReference type="PANTHER" id="PTHR43283:SF7">
    <property type="entry name" value="BETA-LACTAMASE-RELATED DOMAIN-CONTAINING PROTEIN"/>
    <property type="match status" value="1"/>
</dbReference>
<dbReference type="InterPro" id="IPR001466">
    <property type="entry name" value="Beta-lactam-related"/>
</dbReference>
<dbReference type="EMBL" id="CP051140">
    <property type="protein sequence ID" value="QIW98193.1"/>
    <property type="molecule type" value="Genomic_DNA"/>
</dbReference>
<dbReference type="Pfam" id="PF00144">
    <property type="entry name" value="Beta-lactamase"/>
    <property type="match status" value="1"/>
</dbReference>
<dbReference type="OrthoDB" id="5946976at2759"/>
<protein>
    <recommendedName>
        <fullName evidence="1">Beta-lactamase-related domain-containing protein</fullName>
    </recommendedName>
</protein>
<dbReference type="Gene3D" id="3.40.710.10">
    <property type="entry name" value="DD-peptidase/beta-lactamase superfamily"/>
    <property type="match status" value="1"/>
</dbReference>
<accession>A0A6H0XTY2</accession>
<reference evidence="2 3" key="1">
    <citation type="journal article" date="2016" name="Sci. Rep.">
        <title>Peltaster fructicola genome reveals evolution from an invasive phytopathogen to an ectophytic parasite.</title>
        <authorList>
            <person name="Xu C."/>
            <person name="Chen H."/>
            <person name="Gleason M.L."/>
            <person name="Xu J.R."/>
            <person name="Liu H."/>
            <person name="Zhang R."/>
            <person name="Sun G."/>
        </authorList>
    </citation>
    <scope>NUCLEOTIDE SEQUENCE [LARGE SCALE GENOMIC DNA]</scope>
    <source>
        <strain evidence="2 3">LNHT1506</strain>
    </source>
</reference>
<dbReference type="AlphaFoldDB" id="A0A6H0XTY2"/>
<organism evidence="2 3">
    <name type="scientific">Peltaster fructicola</name>
    <dbReference type="NCBI Taxonomy" id="286661"/>
    <lineage>
        <taxon>Eukaryota</taxon>
        <taxon>Fungi</taxon>
        <taxon>Dikarya</taxon>
        <taxon>Ascomycota</taxon>
        <taxon>Pezizomycotina</taxon>
        <taxon>Dothideomycetes</taxon>
        <taxon>Dothideomycetes incertae sedis</taxon>
        <taxon>Peltaster</taxon>
    </lineage>
</organism>
<sequence length="365" mass="39644">MHLRPSQWSFHNVDKLIKTGTIGKSTTPTPLHEARDERIDALKVPLAEGQSLDVKSLLQASHTDGLVVLSHGKLVYEYYDHGNTASSKHILMSVSKSMTGLILGAMVAKGQLQVDEKVTRYMPELEKTAFAPATVRHLLDMRGGIKYPDNSHEYRMAAGWNPAAAGEKQLDLPTFFSTFNPPDTDAPPAGFVYASVSTDLIGLLLERVSGKSYAELAHELLWQPAGAECDAQITLDSSGNPRAAGGMCASVRDVARVGQALLEGKLASKEWIADMLSGGDTAVFAESAWGPIFEAFSSSLAYRSYWIASGEEQLLVALGIHGQMLLVDLKNEIVMAKTSSQPDFFDPKAAGLAFRLFRTLQHVLK</sequence>